<dbReference type="Gene3D" id="3.40.50.720">
    <property type="entry name" value="NAD(P)-binding Rossmann-like Domain"/>
    <property type="match status" value="1"/>
</dbReference>
<dbReference type="EMBL" id="BAABHS010000034">
    <property type="protein sequence ID" value="GAA4987928.1"/>
    <property type="molecule type" value="Genomic_DNA"/>
</dbReference>
<dbReference type="PROSITE" id="PS00061">
    <property type="entry name" value="ADH_SHORT"/>
    <property type="match status" value="1"/>
</dbReference>
<comment type="similarity">
    <text evidence="1">Belongs to the short-chain dehydrogenases/reductases (SDR) family.</text>
</comment>
<dbReference type="SUPFAM" id="SSF51735">
    <property type="entry name" value="NAD(P)-binding Rossmann-fold domains"/>
    <property type="match status" value="1"/>
</dbReference>
<keyword evidence="2" id="KW-0560">Oxidoreductase</keyword>
<name>A0ABP9I4E6_9ACTN</name>
<evidence type="ECO:0000256" key="2">
    <source>
        <dbReference type="ARBA" id="ARBA00023002"/>
    </source>
</evidence>
<dbReference type="Proteomes" id="UP001500466">
    <property type="component" value="Unassembled WGS sequence"/>
</dbReference>
<dbReference type="PANTHER" id="PTHR43008">
    <property type="entry name" value="BENZIL REDUCTASE"/>
    <property type="match status" value="1"/>
</dbReference>
<dbReference type="Pfam" id="PF13561">
    <property type="entry name" value="adh_short_C2"/>
    <property type="match status" value="1"/>
</dbReference>
<dbReference type="InterPro" id="IPR036291">
    <property type="entry name" value="NAD(P)-bd_dom_sf"/>
</dbReference>
<keyword evidence="4" id="KW-1185">Reference proteome</keyword>
<evidence type="ECO:0000313" key="4">
    <source>
        <dbReference type="Proteomes" id="UP001500466"/>
    </source>
</evidence>
<dbReference type="PRINTS" id="PR00081">
    <property type="entry name" value="GDHRDH"/>
</dbReference>
<dbReference type="InterPro" id="IPR002347">
    <property type="entry name" value="SDR_fam"/>
</dbReference>
<accession>A0ABP9I4E6</accession>
<protein>
    <submittedName>
        <fullName evidence="3">SDR family NAD(P)-dependent oxidoreductase</fullName>
    </submittedName>
</protein>
<reference evidence="4" key="1">
    <citation type="journal article" date="2019" name="Int. J. Syst. Evol. Microbiol.">
        <title>The Global Catalogue of Microorganisms (GCM) 10K type strain sequencing project: providing services to taxonomists for standard genome sequencing and annotation.</title>
        <authorList>
            <consortium name="The Broad Institute Genomics Platform"/>
            <consortium name="The Broad Institute Genome Sequencing Center for Infectious Disease"/>
            <person name="Wu L."/>
            <person name="Ma J."/>
        </authorList>
    </citation>
    <scope>NUCLEOTIDE SEQUENCE [LARGE SCALE GENOMIC DNA]</scope>
    <source>
        <strain evidence="4">JCM 17986</strain>
    </source>
</reference>
<gene>
    <name evidence="3" type="ORF">GCM10023205_68530</name>
</gene>
<comment type="caution">
    <text evidence="3">The sequence shown here is derived from an EMBL/GenBank/DDBJ whole genome shotgun (WGS) entry which is preliminary data.</text>
</comment>
<organism evidence="3 4">
    <name type="scientific">Yinghuangia aomiensis</name>
    <dbReference type="NCBI Taxonomy" id="676205"/>
    <lineage>
        <taxon>Bacteria</taxon>
        <taxon>Bacillati</taxon>
        <taxon>Actinomycetota</taxon>
        <taxon>Actinomycetes</taxon>
        <taxon>Kitasatosporales</taxon>
        <taxon>Streptomycetaceae</taxon>
        <taxon>Yinghuangia</taxon>
    </lineage>
</organism>
<sequence>MALVTGGSSGIGRAVVADLLAHDHEVVVLDRRAPDDGADALGGATLVLGDVTSPDDNRRAVETAVERHGALHLLVANAGIHDGGARLADRSAEDLAALTRRVLDVDVVGYVLAAKAASEALTASHGAMVFTLSDASFHVSPEMGAGIAYAAAKHAALGVVRHLAGDLAPHVRVNAVAPGGILTDLREADGTGVFAEDPDGIREATRDLNPLRVVLTPEQIAPLYRFLASDAACGMTGEILRPDGGLSVR</sequence>
<dbReference type="InterPro" id="IPR020904">
    <property type="entry name" value="Sc_DH/Rdtase_CS"/>
</dbReference>
<evidence type="ECO:0000256" key="1">
    <source>
        <dbReference type="ARBA" id="ARBA00006484"/>
    </source>
</evidence>
<evidence type="ECO:0000313" key="3">
    <source>
        <dbReference type="EMBL" id="GAA4987928.1"/>
    </source>
</evidence>
<proteinExistence type="inferred from homology"/>
<dbReference type="PANTHER" id="PTHR43008:SF4">
    <property type="entry name" value="CHAIN DEHYDROGENASE, PUTATIVE (AFU_ORTHOLOGUE AFUA_4G08710)-RELATED"/>
    <property type="match status" value="1"/>
</dbReference>